<dbReference type="Gene3D" id="2.60.40.1500">
    <property type="entry name" value="Glycosyl hydrolase domain, family 39"/>
    <property type="match status" value="1"/>
</dbReference>
<keyword evidence="2 6" id="KW-0378">Hydrolase</keyword>
<dbReference type="InterPro" id="IPR017853">
    <property type="entry name" value="GH"/>
</dbReference>
<dbReference type="RefSeq" id="WP_267218414.1">
    <property type="nucleotide sequence ID" value="NZ_JAPCWC010000001.1"/>
</dbReference>
<sequence length="501" mass="54244">MFLASGAAAAALSASGARAAALAGETVRVDTRTVAGALPHVWEECVGSDRAAITMREEWRQDMRLAVAEAGIKRARFHGIFNDELGVFGKSVLEMRRGGGPNWLNVYRVYDGLLELGVSPYVELSFMPGKLASGKTQFGFYGGNITPPSSDAEFAGFIRSFTAAMVDRYGLEAVRSWPFEVWNEPNLSFFWTADKQRYFDMYKAVAVAIKSVDPQIKVGGPATSKTAWIGDFAEWCAANNAPVDFFATHVYAGDNQDEVFGKGSPRRSVNAVIPDALAAARRTIDAGPFAGKPMWLSEWSSDSPAMIAHVIAGGMAHCAGMSQWTLSGMYEELGVDDYMLKEGSMGWSMMIDGIAKPSFNTYRLLHRLGTERLAAQGPALAAKDRRGRISALVWNLAEVDQPGGIPGMTSERKIVGGARRVTVQFDGVKGGRTAQVHYVDWERGSPMPAWRAMGSPQYPSSAQIGQLRQVSRPLVETRRLGADASLTLDLPAEGIALVEIA</sequence>
<protein>
    <submittedName>
        <fullName evidence="6">Glycosyl hydrolase</fullName>
    </submittedName>
</protein>
<evidence type="ECO:0000256" key="1">
    <source>
        <dbReference type="ARBA" id="ARBA00008875"/>
    </source>
</evidence>
<dbReference type="Proteomes" id="UP001589858">
    <property type="component" value="Unassembled WGS sequence"/>
</dbReference>
<evidence type="ECO:0000256" key="3">
    <source>
        <dbReference type="ARBA" id="ARBA00023295"/>
    </source>
</evidence>
<dbReference type="PANTHER" id="PTHR12631">
    <property type="entry name" value="ALPHA-L-IDURONIDASE"/>
    <property type="match status" value="1"/>
</dbReference>
<feature type="domain" description="Glycosyl hydrolases family 39 N-terminal catalytic" evidence="5">
    <location>
        <begin position="27"/>
        <end position="479"/>
    </location>
</feature>
<accession>A0ABV6SBI0</accession>
<keyword evidence="7" id="KW-1185">Reference proteome</keyword>
<feature type="chain" id="PRO_5046123226" evidence="4">
    <location>
        <begin position="20"/>
        <end position="501"/>
    </location>
</feature>
<evidence type="ECO:0000256" key="4">
    <source>
        <dbReference type="SAM" id="SignalP"/>
    </source>
</evidence>
<dbReference type="SUPFAM" id="SSF51445">
    <property type="entry name" value="(Trans)glycosidases"/>
    <property type="match status" value="1"/>
</dbReference>
<proteinExistence type="inferred from homology"/>
<organism evidence="6 7">
    <name type="scientific">Novosphingobium clariflavum</name>
    <dbReference type="NCBI Taxonomy" id="2029884"/>
    <lineage>
        <taxon>Bacteria</taxon>
        <taxon>Pseudomonadati</taxon>
        <taxon>Pseudomonadota</taxon>
        <taxon>Alphaproteobacteria</taxon>
        <taxon>Sphingomonadales</taxon>
        <taxon>Sphingomonadaceae</taxon>
        <taxon>Novosphingobium</taxon>
    </lineage>
</organism>
<evidence type="ECO:0000313" key="7">
    <source>
        <dbReference type="Proteomes" id="UP001589858"/>
    </source>
</evidence>
<keyword evidence="4" id="KW-0732">Signal</keyword>
<feature type="signal peptide" evidence="4">
    <location>
        <begin position="1"/>
        <end position="19"/>
    </location>
</feature>
<gene>
    <name evidence="6" type="ORF">ACFFF8_18655</name>
</gene>
<evidence type="ECO:0000313" key="6">
    <source>
        <dbReference type="EMBL" id="MFC0686610.1"/>
    </source>
</evidence>
<dbReference type="InterPro" id="IPR049166">
    <property type="entry name" value="GH39_cat"/>
</dbReference>
<dbReference type="InterPro" id="IPR049165">
    <property type="entry name" value="GH39_as"/>
</dbReference>
<dbReference type="PRINTS" id="PR00745">
    <property type="entry name" value="GLHYDRLASE39"/>
</dbReference>
<dbReference type="InterPro" id="IPR000514">
    <property type="entry name" value="Glyco_hydro_39"/>
</dbReference>
<dbReference type="PROSITE" id="PS01027">
    <property type="entry name" value="GLYCOSYL_HYDROL_F39"/>
    <property type="match status" value="1"/>
</dbReference>
<reference evidence="6 7" key="1">
    <citation type="submission" date="2024-09" db="EMBL/GenBank/DDBJ databases">
        <authorList>
            <person name="Sun Q."/>
            <person name="Mori K."/>
        </authorList>
    </citation>
    <scope>NUCLEOTIDE SEQUENCE [LARGE SCALE GENOMIC DNA]</scope>
    <source>
        <strain evidence="6 7">CICC 11035S</strain>
    </source>
</reference>
<evidence type="ECO:0000256" key="2">
    <source>
        <dbReference type="ARBA" id="ARBA00022801"/>
    </source>
</evidence>
<dbReference type="Pfam" id="PF01229">
    <property type="entry name" value="Glyco_hydro_39"/>
    <property type="match status" value="1"/>
</dbReference>
<dbReference type="SUPFAM" id="SSF51011">
    <property type="entry name" value="Glycosyl hydrolase domain"/>
    <property type="match status" value="1"/>
</dbReference>
<comment type="similarity">
    <text evidence="1">Belongs to the glycosyl hydrolase 39 family.</text>
</comment>
<name>A0ABV6SBI0_9SPHN</name>
<dbReference type="PANTHER" id="PTHR12631:SF10">
    <property type="entry name" value="BETA-XYLOSIDASE-LIKE PROTEIN-RELATED"/>
    <property type="match status" value="1"/>
</dbReference>
<dbReference type="GO" id="GO:0016787">
    <property type="term" value="F:hydrolase activity"/>
    <property type="evidence" value="ECO:0007669"/>
    <property type="project" value="UniProtKB-KW"/>
</dbReference>
<dbReference type="Gene3D" id="3.20.20.80">
    <property type="entry name" value="Glycosidases"/>
    <property type="match status" value="1"/>
</dbReference>
<comment type="caution">
    <text evidence="6">The sequence shown here is derived from an EMBL/GenBank/DDBJ whole genome shotgun (WGS) entry which is preliminary data.</text>
</comment>
<evidence type="ECO:0000259" key="5">
    <source>
        <dbReference type="Pfam" id="PF01229"/>
    </source>
</evidence>
<dbReference type="EMBL" id="JBHLTM010000075">
    <property type="protein sequence ID" value="MFC0686610.1"/>
    <property type="molecule type" value="Genomic_DNA"/>
</dbReference>
<keyword evidence="3" id="KW-0326">Glycosidase</keyword>
<dbReference type="InterPro" id="IPR051923">
    <property type="entry name" value="Glycosyl_Hydrolase_39"/>
</dbReference>